<organism evidence="1 2">
    <name type="scientific">Suillus luteus UH-Slu-Lm8-n1</name>
    <dbReference type="NCBI Taxonomy" id="930992"/>
    <lineage>
        <taxon>Eukaryota</taxon>
        <taxon>Fungi</taxon>
        <taxon>Dikarya</taxon>
        <taxon>Basidiomycota</taxon>
        <taxon>Agaricomycotina</taxon>
        <taxon>Agaricomycetes</taxon>
        <taxon>Agaricomycetidae</taxon>
        <taxon>Boletales</taxon>
        <taxon>Suillineae</taxon>
        <taxon>Suillaceae</taxon>
        <taxon>Suillus</taxon>
    </lineage>
</organism>
<accession>A0A0D0AEA1</accession>
<proteinExistence type="predicted"/>
<dbReference type="Proteomes" id="UP000054485">
    <property type="component" value="Unassembled WGS sequence"/>
</dbReference>
<evidence type="ECO:0000313" key="1">
    <source>
        <dbReference type="EMBL" id="KIK36469.1"/>
    </source>
</evidence>
<dbReference type="HOGENOM" id="CLU_2741741_0_0_1"/>
<name>A0A0D0AEA1_9AGAM</name>
<sequence length="71" mass="8070">MPMLGILSVSIHSSNDHLSSARPGSIWTENKLRFPDSYVSDWQTTAFFCKKSVVGNGLREFDESLSYHMFI</sequence>
<reference evidence="2" key="2">
    <citation type="submission" date="2015-01" db="EMBL/GenBank/DDBJ databases">
        <title>Evolutionary Origins and Diversification of the Mycorrhizal Mutualists.</title>
        <authorList>
            <consortium name="DOE Joint Genome Institute"/>
            <consortium name="Mycorrhizal Genomics Consortium"/>
            <person name="Kohler A."/>
            <person name="Kuo A."/>
            <person name="Nagy L.G."/>
            <person name="Floudas D."/>
            <person name="Copeland A."/>
            <person name="Barry K.W."/>
            <person name="Cichocki N."/>
            <person name="Veneault-Fourrey C."/>
            <person name="LaButti K."/>
            <person name="Lindquist E.A."/>
            <person name="Lipzen A."/>
            <person name="Lundell T."/>
            <person name="Morin E."/>
            <person name="Murat C."/>
            <person name="Riley R."/>
            <person name="Ohm R."/>
            <person name="Sun H."/>
            <person name="Tunlid A."/>
            <person name="Henrissat B."/>
            <person name="Grigoriev I.V."/>
            <person name="Hibbett D.S."/>
            <person name="Martin F."/>
        </authorList>
    </citation>
    <scope>NUCLEOTIDE SEQUENCE [LARGE SCALE GENOMIC DNA]</scope>
    <source>
        <strain evidence="2">UH-Slu-Lm8-n1</strain>
    </source>
</reference>
<evidence type="ECO:0000313" key="2">
    <source>
        <dbReference type="Proteomes" id="UP000054485"/>
    </source>
</evidence>
<keyword evidence="2" id="KW-1185">Reference proteome</keyword>
<reference evidence="1 2" key="1">
    <citation type="submission" date="2014-04" db="EMBL/GenBank/DDBJ databases">
        <authorList>
            <consortium name="DOE Joint Genome Institute"/>
            <person name="Kuo A."/>
            <person name="Ruytinx J."/>
            <person name="Rineau F."/>
            <person name="Colpaert J."/>
            <person name="Kohler A."/>
            <person name="Nagy L.G."/>
            <person name="Floudas D."/>
            <person name="Copeland A."/>
            <person name="Barry K.W."/>
            <person name="Cichocki N."/>
            <person name="Veneault-Fourrey C."/>
            <person name="LaButti K."/>
            <person name="Lindquist E.A."/>
            <person name="Lipzen A."/>
            <person name="Lundell T."/>
            <person name="Morin E."/>
            <person name="Murat C."/>
            <person name="Sun H."/>
            <person name="Tunlid A."/>
            <person name="Henrissat B."/>
            <person name="Grigoriev I.V."/>
            <person name="Hibbett D.S."/>
            <person name="Martin F."/>
            <person name="Nordberg H.P."/>
            <person name="Cantor M.N."/>
            <person name="Hua S.X."/>
        </authorList>
    </citation>
    <scope>NUCLEOTIDE SEQUENCE [LARGE SCALE GENOMIC DNA]</scope>
    <source>
        <strain evidence="1 2">UH-Slu-Lm8-n1</strain>
    </source>
</reference>
<dbReference type="InParanoid" id="A0A0D0AEA1"/>
<dbReference type="EMBL" id="KN835526">
    <property type="protein sequence ID" value="KIK36469.1"/>
    <property type="molecule type" value="Genomic_DNA"/>
</dbReference>
<dbReference type="AlphaFoldDB" id="A0A0D0AEA1"/>
<gene>
    <name evidence="1" type="ORF">CY34DRAFT_811262</name>
</gene>
<protein>
    <submittedName>
        <fullName evidence="1">Uncharacterized protein</fullName>
    </submittedName>
</protein>